<evidence type="ECO:0000259" key="5">
    <source>
        <dbReference type="Pfam" id="PF00891"/>
    </source>
</evidence>
<dbReference type="RefSeq" id="WP_155444643.1">
    <property type="nucleotide sequence ID" value="NZ_JAOQNR010000002.1"/>
</dbReference>
<evidence type="ECO:0000256" key="1">
    <source>
        <dbReference type="ARBA" id="ARBA00022603"/>
    </source>
</evidence>
<dbReference type="GO" id="GO:0008171">
    <property type="term" value="F:O-methyltransferase activity"/>
    <property type="evidence" value="ECO:0007669"/>
    <property type="project" value="InterPro"/>
</dbReference>
<reference evidence="7 8" key="1">
    <citation type="submission" date="2019-11" db="EMBL/GenBank/DDBJ databases">
        <title>Whole-genome sequence of a Rhodoblastus acidophilus DSM 142.</title>
        <authorList>
            <person name="Kyndt J.A."/>
            <person name="Meyer T.E."/>
        </authorList>
    </citation>
    <scope>NUCLEOTIDE SEQUENCE [LARGE SCALE GENOMIC DNA]</scope>
    <source>
        <strain evidence="7 8">DSM 142</strain>
    </source>
</reference>
<name>A0A6N8DIB2_RHOAC</name>
<dbReference type="PROSITE" id="PS51683">
    <property type="entry name" value="SAM_OMT_II"/>
    <property type="match status" value="1"/>
</dbReference>
<protein>
    <submittedName>
        <fullName evidence="7">Methyltransferase domain-containing protein</fullName>
    </submittedName>
</protein>
<gene>
    <name evidence="7" type="ORF">GJ654_03110</name>
</gene>
<evidence type="ECO:0000259" key="6">
    <source>
        <dbReference type="Pfam" id="PF08100"/>
    </source>
</evidence>
<dbReference type="PIRSF" id="PIRSF005739">
    <property type="entry name" value="O-mtase"/>
    <property type="match status" value="1"/>
</dbReference>
<keyword evidence="3" id="KW-0949">S-adenosyl-L-methionine</keyword>
<dbReference type="AlphaFoldDB" id="A0A6N8DIB2"/>
<dbReference type="GO" id="GO:0032259">
    <property type="term" value="P:methylation"/>
    <property type="evidence" value="ECO:0007669"/>
    <property type="project" value="UniProtKB-KW"/>
</dbReference>
<dbReference type="InterPro" id="IPR016461">
    <property type="entry name" value="COMT-like"/>
</dbReference>
<comment type="caution">
    <text evidence="7">The sequence shown here is derived from an EMBL/GenBank/DDBJ whole genome shotgun (WGS) entry which is preliminary data.</text>
</comment>
<dbReference type="InterPro" id="IPR036388">
    <property type="entry name" value="WH-like_DNA-bd_sf"/>
</dbReference>
<organism evidence="7 8">
    <name type="scientific">Rhodoblastus acidophilus</name>
    <name type="common">Rhodopseudomonas acidophila</name>
    <dbReference type="NCBI Taxonomy" id="1074"/>
    <lineage>
        <taxon>Bacteria</taxon>
        <taxon>Pseudomonadati</taxon>
        <taxon>Pseudomonadota</taxon>
        <taxon>Alphaproteobacteria</taxon>
        <taxon>Hyphomicrobiales</taxon>
        <taxon>Rhodoblastaceae</taxon>
        <taxon>Rhodoblastus</taxon>
    </lineage>
</organism>
<dbReference type="InterPro" id="IPR029063">
    <property type="entry name" value="SAM-dependent_MTases_sf"/>
</dbReference>
<dbReference type="CDD" id="cd02440">
    <property type="entry name" value="AdoMet_MTases"/>
    <property type="match status" value="1"/>
</dbReference>
<dbReference type="Gene3D" id="3.40.50.150">
    <property type="entry name" value="Vaccinia Virus protein VP39"/>
    <property type="match status" value="1"/>
</dbReference>
<proteinExistence type="predicted"/>
<keyword evidence="2 7" id="KW-0808">Transferase</keyword>
<keyword evidence="1 7" id="KW-0489">Methyltransferase</keyword>
<evidence type="ECO:0000256" key="4">
    <source>
        <dbReference type="PIRSR" id="PIRSR005739-1"/>
    </source>
</evidence>
<dbReference type="Gene3D" id="1.10.10.10">
    <property type="entry name" value="Winged helix-like DNA-binding domain superfamily/Winged helix DNA-binding domain"/>
    <property type="match status" value="1"/>
</dbReference>
<dbReference type="PANTHER" id="PTHR43712:SF2">
    <property type="entry name" value="O-METHYLTRANSFERASE CICE"/>
    <property type="match status" value="1"/>
</dbReference>
<dbReference type="InterPro" id="IPR001077">
    <property type="entry name" value="COMT_C"/>
</dbReference>
<dbReference type="EMBL" id="WNKS01000002">
    <property type="protein sequence ID" value="MTV29978.1"/>
    <property type="molecule type" value="Genomic_DNA"/>
</dbReference>
<dbReference type="PANTHER" id="PTHR43712">
    <property type="entry name" value="PUTATIVE (AFU_ORTHOLOGUE AFUA_4G14580)-RELATED"/>
    <property type="match status" value="1"/>
</dbReference>
<evidence type="ECO:0000256" key="3">
    <source>
        <dbReference type="ARBA" id="ARBA00022691"/>
    </source>
</evidence>
<accession>A0A6N8DIB2</accession>
<dbReference type="SUPFAM" id="SSF53335">
    <property type="entry name" value="S-adenosyl-L-methionine-dependent methyltransferases"/>
    <property type="match status" value="1"/>
</dbReference>
<dbReference type="OrthoDB" id="7418600at2"/>
<evidence type="ECO:0000313" key="7">
    <source>
        <dbReference type="EMBL" id="MTV29978.1"/>
    </source>
</evidence>
<dbReference type="InterPro" id="IPR036390">
    <property type="entry name" value="WH_DNA-bd_sf"/>
</dbReference>
<evidence type="ECO:0000256" key="2">
    <source>
        <dbReference type="ARBA" id="ARBA00022679"/>
    </source>
</evidence>
<dbReference type="GO" id="GO:0046983">
    <property type="term" value="F:protein dimerization activity"/>
    <property type="evidence" value="ECO:0007669"/>
    <property type="project" value="InterPro"/>
</dbReference>
<feature type="domain" description="O-methyltransferase C-terminal" evidence="5">
    <location>
        <begin position="147"/>
        <end position="358"/>
    </location>
</feature>
<feature type="domain" description="O-methyltransferase dimerisation" evidence="6">
    <location>
        <begin position="55"/>
        <end position="131"/>
    </location>
</feature>
<dbReference type="Pfam" id="PF00891">
    <property type="entry name" value="Methyltransf_2"/>
    <property type="match status" value="1"/>
</dbReference>
<sequence length="379" mass="40784">MSGTNLPAPVGPVSVGEILRQGRNLLISNPSFQKWAASFPLTRLLAERQSNALFDLCSGFVYSQILLASVRLDLFTKLSGGPRTTAALAEDLGLSVDATQRLLRATTSLNLTDELEGGRYTLGELGAAMLANPSIAGFVEHHALLYKDLTDPVDLLKGKAQTELSGFWPYAKSGETAQPEAYARYSELMSQSQTLISEDILDAFQPSTPRSWLDLGGGEGVFAAALGEFAPQIEVTMMDLPPVAARARVALQTRGMSSRVKVLDGDFFTDPLPQGSSVVSLIRILHDHDDDQVRALLARIHAATEPGATLLIAEPMAGGRGADRVADAYFNFYLLAMGRGRGRSVKELTDLLTAAGFADIRPLESRRPMLASILVAQRV</sequence>
<evidence type="ECO:0000313" key="8">
    <source>
        <dbReference type="Proteomes" id="UP000439113"/>
    </source>
</evidence>
<feature type="active site" description="Proton acceptor" evidence="4">
    <location>
        <position position="286"/>
    </location>
</feature>
<dbReference type="SUPFAM" id="SSF46785">
    <property type="entry name" value="Winged helix' DNA-binding domain"/>
    <property type="match status" value="1"/>
</dbReference>
<dbReference type="Pfam" id="PF08100">
    <property type="entry name" value="Dimerisation"/>
    <property type="match status" value="1"/>
</dbReference>
<dbReference type="Proteomes" id="UP000439113">
    <property type="component" value="Unassembled WGS sequence"/>
</dbReference>
<dbReference type="InterPro" id="IPR012967">
    <property type="entry name" value="COMT_dimerisation"/>
</dbReference>